<organism evidence="1 2">
    <name type="scientific">Diphasiastrum complanatum</name>
    <name type="common">Issler's clubmoss</name>
    <name type="synonym">Lycopodium complanatum</name>
    <dbReference type="NCBI Taxonomy" id="34168"/>
    <lineage>
        <taxon>Eukaryota</taxon>
        <taxon>Viridiplantae</taxon>
        <taxon>Streptophyta</taxon>
        <taxon>Embryophyta</taxon>
        <taxon>Tracheophyta</taxon>
        <taxon>Lycopodiopsida</taxon>
        <taxon>Lycopodiales</taxon>
        <taxon>Lycopodiaceae</taxon>
        <taxon>Lycopodioideae</taxon>
        <taxon>Diphasiastrum</taxon>
    </lineage>
</organism>
<dbReference type="EMBL" id="CM055101">
    <property type="protein sequence ID" value="KAJ7541906.1"/>
    <property type="molecule type" value="Genomic_DNA"/>
</dbReference>
<proteinExistence type="predicted"/>
<evidence type="ECO:0000313" key="2">
    <source>
        <dbReference type="Proteomes" id="UP001162992"/>
    </source>
</evidence>
<name>A0ACC2CIU4_DIPCM</name>
<gene>
    <name evidence="1" type="ORF">O6H91_10G081600</name>
</gene>
<evidence type="ECO:0000313" key="1">
    <source>
        <dbReference type="EMBL" id="KAJ7541906.1"/>
    </source>
</evidence>
<protein>
    <submittedName>
        <fullName evidence="1">Uncharacterized protein</fullName>
    </submittedName>
</protein>
<reference evidence="2" key="1">
    <citation type="journal article" date="2024" name="Proc. Natl. Acad. Sci. U.S.A.">
        <title>Extraordinary preservation of gene collinearity over three hundred million years revealed in homosporous lycophytes.</title>
        <authorList>
            <person name="Li C."/>
            <person name="Wickell D."/>
            <person name="Kuo L.Y."/>
            <person name="Chen X."/>
            <person name="Nie B."/>
            <person name="Liao X."/>
            <person name="Peng D."/>
            <person name="Ji J."/>
            <person name="Jenkins J."/>
            <person name="Williams M."/>
            <person name="Shu S."/>
            <person name="Plott C."/>
            <person name="Barry K."/>
            <person name="Rajasekar S."/>
            <person name="Grimwood J."/>
            <person name="Han X."/>
            <person name="Sun S."/>
            <person name="Hou Z."/>
            <person name="He W."/>
            <person name="Dai G."/>
            <person name="Sun C."/>
            <person name="Schmutz J."/>
            <person name="Leebens-Mack J.H."/>
            <person name="Li F.W."/>
            <person name="Wang L."/>
        </authorList>
    </citation>
    <scope>NUCLEOTIDE SEQUENCE [LARGE SCALE GENOMIC DNA]</scope>
    <source>
        <strain evidence="2">cv. PW_Plant_1</strain>
    </source>
</reference>
<keyword evidence="2" id="KW-1185">Reference proteome</keyword>
<comment type="caution">
    <text evidence="1">The sequence shown here is derived from an EMBL/GenBank/DDBJ whole genome shotgun (WGS) entry which is preliminary data.</text>
</comment>
<dbReference type="Proteomes" id="UP001162992">
    <property type="component" value="Chromosome 10"/>
</dbReference>
<accession>A0ACC2CIU4</accession>
<sequence length="140" mass="15921">MAALVCNSIAIPMPMTMEATASSPISLIAQAIVLLLATICVATWIWIWLLSTDSSYRGPPRWPLVGSYFEARSNKRRIHDWVTDYAKLYKTFELRIGGTRMIHTADPIIVEYILKTKFVNYPKVTIGCSKICFTLWYSIL</sequence>